<keyword evidence="2" id="KW-0472">Membrane</keyword>
<dbReference type="SUPFAM" id="SSF52087">
    <property type="entry name" value="CRAL/TRIO domain"/>
    <property type="match status" value="1"/>
</dbReference>
<dbReference type="PANTHER" id="PTHR45808:SF2">
    <property type="entry name" value="RHO GTPASE-ACTIVATING PROTEIN 68F"/>
    <property type="match status" value="1"/>
</dbReference>
<feature type="region of interest" description="Disordered" evidence="1">
    <location>
        <begin position="701"/>
        <end position="732"/>
    </location>
</feature>
<dbReference type="SMART" id="SM00324">
    <property type="entry name" value="RhoGAP"/>
    <property type="match status" value="1"/>
</dbReference>
<keyword evidence="2" id="KW-1133">Transmembrane helix</keyword>
<dbReference type="CDD" id="cd00170">
    <property type="entry name" value="SEC14"/>
    <property type="match status" value="1"/>
</dbReference>
<accession>A0ABQ8VFR7</accession>
<feature type="compositionally biased region" description="Polar residues" evidence="1">
    <location>
        <begin position="607"/>
        <end position="616"/>
    </location>
</feature>
<evidence type="ECO:0000259" key="3">
    <source>
        <dbReference type="PROSITE" id="PS50238"/>
    </source>
</evidence>
<dbReference type="PANTHER" id="PTHR45808">
    <property type="entry name" value="RHO GTPASE-ACTIVATING PROTEIN 68F"/>
    <property type="match status" value="1"/>
</dbReference>
<reference evidence="4" key="1">
    <citation type="submission" date="2022-08" db="EMBL/GenBank/DDBJ databases">
        <title>A Global Phylogenomic Analysis of the Shiitake Genus Lentinula.</title>
        <authorList>
            <consortium name="DOE Joint Genome Institute"/>
            <person name="Sierra-Patev S."/>
            <person name="Min B."/>
            <person name="Naranjo-Ortiz M."/>
            <person name="Looney B."/>
            <person name="Konkel Z."/>
            <person name="Slot J.C."/>
            <person name="Sakamoto Y."/>
            <person name="Steenwyk J.L."/>
            <person name="Rokas A."/>
            <person name="Carro J."/>
            <person name="Camarero S."/>
            <person name="Ferreira P."/>
            <person name="Molpeceres G."/>
            <person name="Ruiz-Duenas F.J."/>
            <person name="Serrano A."/>
            <person name="Henrissat B."/>
            <person name="Drula E."/>
            <person name="Hughes K.W."/>
            <person name="Mata J.L."/>
            <person name="Ishikawa N.K."/>
            <person name="Vargas-Isla R."/>
            <person name="Ushijima S."/>
            <person name="Smith C.A."/>
            <person name="Ahrendt S."/>
            <person name="Andreopoulos W."/>
            <person name="He G."/>
            <person name="Labutti K."/>
            <person name="Lipzen A."/>
            <person name="Ng V."/>
            <person name="Riley R."/>
            <person name="Sandor L."/>
            <person name="Barry K."/>
            <person name="Martinez A.T."/>
            <person name="Xiao Y."/>
            <person name="Gibbons J.G."/>
            <person name="Terashima K."/>
            <person name="Grigoriev I.V."/>
            <person name="Hibbett D.S."/>
        </authorList>
    </citation>
    <scope>NUCLEOTIDE SEQUENCE</scope>
    <source>
        <strain evidence="4">RHP3577 ss4</strain>
    </source>
</reference>
<dbReference type="InterPro" id="IPR001251">
    <property type="entry name" value="CRAL-TRIO_dom"/>
</dbReference>
<feature type="region of interest" description="Disordered" evidence="1">
    <location>
        <begin position="19"/>
        <end position="80"/>
    </location>
</feature>
<keyword evidence="2" id="KW-0812">Transmembrane</keyword>
<dbReference type="PROSITE" id="PS50238">
    <property type="entry name" value="RHOGAP"/>
    <property type="match status" value="1"/>
</dbReference>
<dbReference type="EMBL" id="JANVFT010000037">
    <property type="protein sequence ID" value="KAJ4492483.1"/>
    <property type="molecule type" value="Genomic_DNA"/>
</dbReference>
<evidence type="ECO:0000313" key="5">
    <source>
        <dbReference type="Proteomes" id="UP001150217"/>
    </source>
</evidence>
<dbReference type="InterPro" id="IPR000198">
    <property type="entry name" value="RhoGAP_dom"/>
</dbReference>
<dbReference type="Pfam" id="PF13716">
    <property type="entry name" value="CRAL_TRIO_2"/>
    <property type="match status" value="1"/>
</dbReference>
<keyword evidence="5" id="KW-1185">Reference proteome</keyword>
<sequence length="732" mass="79602">MPSNHLTLKQRLAALSITPSAPSAPYSSQPPPYTNFDTTLPISPSSPNPKSPRRKGFTINGFTPPWTKKSPGSSDNSDRISNAEIQGRELVQQTMAKLIFQAGVDYEVVINASALPDPREINYDLLLSRILSYLDLYVESDYTVVFLAAGGKHSPGWNWVWKAYRSLSRKYRKNLKRLYIVHSTFFTKMLFSLAGAIISPKFFRKITYLDTLSELAYHVPLTQIDIPPAVYHENSKYEKKITLPIPTPSSTFGVPLEDLMGYHGEKGGIPRPVKDAIQFLRDTGLEEEGLFRRSASSSMLRSAQEAYDRGNVVSLETFGDPHLAAVLLKKYLRDLPTPIFPEALYPVIRRCPLPTSDPGDMASVMYIRDVLLSEIPPCTYILLSHVLHLMHDISLRSASNRMDAHNLSVVLCPNLVSGSSPIRDVQMCAVPGGPALFEQQEQQQQQHSSLPSSSSIPSLSISNKATASAEGKTTLGAIIKLCIQRYYEVFDEVMDPSEAITTLLDMEAEIDTSSRIAHLNEVGTHPRNLATMSCNNISSVHGKETLVSKRNSSGFHTNPDDDEDIDDAMLVMPIGPNHGQHTGSHNLNGGGPSQSSTSSLLPKPHFQHQNTLSNGSRRSKPARSVHTDYGVPPSSFSSSSLAQSVSYATYSRGKARSTISIEKGSGSTIGPGRKGSISIGRGTNRKSTGSGVAAIGVTAEGFFTPPSGVEVPPVPPLPGRGIGNGPAIPDEE</sequence>
<name>A0ABQ8VFR7_9AGAR</name>
<feature type="domain" description="Rho-GAP" evidence="3">
    <location>
        <begin position="254"/>
        <end position="490"/>
    </location>
</feature>
<feature type="region of interest" description="Disordered" evidence="1">
    <location>
        <begin position="661"/>
        <end position="689"/>
    </location>
</feature>
<dbReference type="InterPro" id="IPR008936">
    <property type="entry name" value="Rho_GTPase_activation_prot"/>
</dbReference>
<feature type="compositionally biased region" description="Polar residues" evidence="1">
    <location>
        <begin position="70"/>
        <end position="80"/>
    </location>
</feature>
<feature type="transmembrane region" description="Helical" evidence="2">
    <location>
        <begin position="178"/>
        <end position="198"/>
    </location>
</feature>
<organism evidence="4 5">
    <name type="scientific">Lentinula lateritia</name>
    <dbReference type="NCBI Taxonomy" id="40482"/>
    <lineage>
        <taxon>Eukaryota</taxon>
        <taxon>Fungi</taxon>
        <taxon>Dikarya</taxon>
        <taxon>Basidiomycota</taxon>
        <taxon>Agaricomycotina</taxon>
        <taxon>Agaricomycetes</taxon>
        <taxon>Agaricomycetidae</taxon>
        <taxon>Agaricales</taxon>
        <taxon>Marasmiineae</taxon>
        <taxon>Omphalotaceae</taxon>
        <taxon>Lentinula</taxon>
    </lineage>
</organism>
<dbReference type="Gene3D" id="3.40.525.10">
    <property type="entry name" value="CRAL-TRIO lipid binding domain"/>
    <property type="match status" value="1"/>
</dbReference>
<dbReference type="Proteomes" id="UP001150217">
    <property type="component" value="Unassembled WGS sequence"/>
</dbReference>
<dbReference type="Pfam" id="PF00620">
    <property type="entry name" value="RhoGAP"/>
    <property type="match status" value="1"/>
</dbReference>
<feature type="region of interest" description="Disordered" evidence="1">
    <location>
        <begin position="571"/>
        <end position="642"/>
    </location>
</feature>
<protein>
    <recommendedName>
        <fullName evidence="3">Rho-GAP domain-containing protein</fullName>
    </recommendedName>
</protein>
<dbReference type="CDD" id="cd00159">
    <property type="entry name" value="RhoGAP"/>
    <property type="match status" value="1"/>
</dbReference>
<evidence type="ECO:0000313" key="4">
    <source>
        <dbReference type="EMBL" id="KAJ4492483.1"/>
    </source>
</evidence>
<dbReference type="InterPro" id="IPR036865">
    <property type="entry name" value="CRAL-TRIO_dom_sf"/>
</dbReference>
<evidence type="ECO:0000256" key="2">
    <source>
        <dbReference type="SAM" id="Phobius"/>
    </source>
</evidence>
<comment type="caution">
    <text evidence="4">The sequence shown here is derived from an EMBL/GenBank/DDBJ whole genome shotgun (WGS) entry which is preliminary data.</text>
</comment>
<gene>
    <name evidence="4" type="ORF">C8R41DRAFT_895728</name>
</gene>
<dbReference type="Gene3D" id="1.10.555.10">
    <property type="entry name" value="Rho GTPase activation protein"/>
    <property type="match status" value="1"/>
</dbReference>
<proteinExistence type="predicted"/>
<feature type="compositionally biased region" description="Polar residues" evidence="1">
    <location>
        <begin position="579"/>
        <end position="600"/>
    </location>
</feature>
<evidence type="ECO:0000256" key="1">
    <source>
        <dbReference type="SAM" id="MobiDB-lite"/>
    </source>
</evidence>
<dbReference type="SUPFAM" id="SSF48350">
    <property type="entry name" value="GTPase activation domain, GAP"/>
    <property type="match status" value="1"/>
</dbReference>